<dbReference type="SUPFAM" id="SSF47676">
    <property type="entry name" value="Conserved domain common to transcription factors TFIIS, elongin A, CRSP70"/>
    <property type="match status" value="1"/>
</dbReference>
<organism evidence="6 7">
    <name type="scientific">Brassica napus</name>
    <name type="common">Rape</name>
    <dbReference type="NCBI Taxonomy" id="3708"/>
    <lineage>
        <taxon>Eukaryota</taxon>
        <taxon>Viridiplantae</taxon>
        <taxon>Streptophyta</taxon>
        <taxon>Embryophyta</taxon>
        <taxon>Tracheophyta</taxon>
        <taxon>Spermatophyta</taxon>
        <taxon>Magnoliopsida</taxon>
        <taxon>eudicotyledons</taxon>
        <taxon>Gunneridae</taxon>
        <taxon>Pentapetalae</taxon>
        <taxon>rosids</taxon>
        <taxon>malvids</taxon>
        <taxon>Brassicales</taxon>
        <taxon>Brassicaceae</taxon>
        <taxon>Brassiceae</taxon>
        <taxon>Brassica</taxon>
    </lineage>
</organism>
<dbReference type="InterPro" id="IPR011051">
    <property type="entry name" value="RmlC_Cupin_sf"/>
</dbReference>
<accession>A0ABQ8D8D2</accession>
<dbReference type="InterPro" id="IPR017923">
    <property type="entry name" value="TFIIS_N"/>
</dbReference>
<dbReference type="PANTHER" id="PTHR31995">
    <property type="entry name" value="TRANSCRIPTION FACTOR IIS FAMILY PROTEIN-RELATED"/>
    <property type="match status" value="1"/>
</dbReference>
<dbReference type="SMART" id="SM00509">
    <property type="entry name" value="TFS2N"/>
    <property type="match status" value="3"/>
</dbReference>
<dbReference type="SUPFAM" id="SSF51182">
    <property type="entry name" value="RmlC-like cupins"/>
    <property type="match status" value="1"/>
</dbReference>
<feature type="region of interest" description="Disordered" evidence="4">
    <location>
        <begin position="175"/>
        <end position="195"/>
    </location>
</feature>
<dbReference type="Gene3D" id="2.60.120.10">
    <property type="entry name" value="Jelly Rolls"/>
    <property type="match status" value="1"/>
</dbReference>
<evidence type="ECO:0000259" key="5">
    <source>
        <dbReference type="PROSITE" id="PS51319"/>
    </source>
</evidence>
<dbReference type="InterPro" id="IPR008579">
    <property type="entry name" value="UGlyAH_Cupin_dom"/>
</dbReference>
<proteinExistence type="predicted"/>
<dbReference type="Proteomes" id="UP000824890">
    <property type="component" value="Unassembled WGS sequence"/>
</dbReference>
<comment type="caution">
    <text evidence="6">The sequence shown here is derived from an EMBL/GenBank/DDBJ whole genome shotgun (WGS) entry which is preliminary data.</text>
</comment>
<protein>
    <recommendedName>
        <fullName evidence="5">TFIIS N-terminal domain-containing protein</fullName>
    </recommendedName>
</protein>
<reference evidence="6 7" key="1">
    <citation type="submission" date="2021-05" db="EMBL/GenBank/DDBJ databases">
        <title>Genome Assembly of Synthetic Allotetraploid Brassica napus Reveals Homoeologous Exchanges between Subgenomes.</title>
        <authorList>
            <person name="Davis J.T."/>
        </authorList>
    </citation>
    <scope>NUCLEOTIDE SEQUENCE [LARGE SCALE GENOMIC DNA]</scope>
    <source>
        <strain evidence="7">cv. Da-Ae</strain>
        <tissue evidence="6">Seedling</tissue>
    </source>
</reference>
<dbReference type="PANTHER" id="PTHR31995:SF10">
    <property type="entry name" value="TFIIS N-TERMINAL DOMAIN-CONTAINING PROTEIN"/>
    <property type="match status" value="1"/>
</dbReference>
<evidence type="ECO:0000256" key="2">
    <source>
        <dbReference type="ARBA" id="ARBA00023242"/>
    </source>
</evidence>
<evidence type="ECO:0000256" key="4">
    <source>
        <dbReference type="SAM" id="MobiDB-lite"/>
    </source>
</evidence>
<evidence type="ECO:0000256" key="3">
    <source>
        <dbReference type="PROSITE-ProRule" id="PRU00649"/>
    </source>
</evidence>
<dbReference type="EMBL" id="JAGKQM010000005">
    <property type="protein sequence ID" value="KAH0925601.1"/>
    <property type="molecule type" value="Genomic_DNA"/>
</dbReference>
<dbReference type="Pfam" id="PF05899">
    <property type="entry name" value="Cupin_3"/>
    <property type="match status" value="1"/>
</dbReference>
<evidence type="ECO:0000313" key="6">
    <source>
        <dbReference type="EMBL" id="KAH0925601.1"/>
    </source>
</evidence>
<feature type="domain" description="TFIIS N-terminal" evidence="5">
    <location>
        <begin position="405"/>
        <end position="486"/>
    </location>
</feature>
<keyword evidence="7" id="KW-1185">Reference proteome</keyword>
<gene>
    <name evidence="6" type="ORF">HID58_017857</name>
</gene>
<dbReference type="CDD" id="cd00183">
    <property type="entry name" value="TFIIS_I"/>
    <property type="match status" value="1"/>
</dbReference>
<dbReference type="PROSITE" id="PS51319">
    <property type="entry name" value="TFIIS_N"/>
    <property type="match status" value="1"/>
</dbReference>
<dbReference type="InterPro" id="IPR014710">
    <property type="entry name" value="RmlC-like_jellyroll"/>
</dbReference>
<evidence type="ECO:0000256" key="1">
    <source>
        <dbReference type="ARBA" id="ARBA00004123"/>
    </source>
</evidence>
<sequence>MKDLIAAALKSTYDTRSPGGVERCIDLLIRLKSMSLSAKDILYFSKSIFKLETLRRHRNPRIREVSHSLLTSLLKTLYSQGSDKSAGLNAVSLKRKEANTGSLTNKRAKTNLLVSDQKQDHKTLAREPVVRRTETKKTDACMSVTTTALPQQSRRDIKDALLQLWRQRIREEERKESSAIKNPRKAQGTCGKGFTRESTNAMKYRTHSSNVKNENFKSRNQRESLYLLSLDSHKFHLPPLSSPIQTRCHKIGFKEKGAMASLIMTTPFLGSLTQCKKTNNLSVQRAFKVSCMQTPLEELYNVKVERKVSQRRLEELGVTRWSVWKTGKCKLPWDWQVDQLVYIEEGEVRVVPEGSKRFMQFLAGDLVRYPKWLEADLFFNAPYRERYCFKAYAQERKMKAQEVSDELQALFTAAIEASYLTRNQGGIELCVDALNRLKSASLSVSDIQRFSKSILRLETLRTHKSPEIREVSQSLFDSWLATLYGHGRRDQSFKPIKTTETLLANTERDIKEYKDGGSKVTTKTLLPPPRRVAAFKNPNSAGETEEMVELFEAAKKAADVANAKGILSGKTDASRCVEAVSLLMKKNATPKPNEPRRMVERLQGLTKHKDRTICNAASALLQLWRQRIREQETKAASTIDMILCKPRQGQQIRGQGFTRELAKTRKLVM</sequence>
<dbReference type="InterPro" id="IPR035441">
    <property type="entry name" value="TFIIS/LEDGF_dom_sf"/>
</dbReference>
<comment type="subcellular location">
    <subcellularLocation>
        <location evidence="1 3">Nucleus</location>
    </subcellularLocation>
</comment>
<dbReference type="InterPro" id="IPR003617">
    <property type="entry name" value="TFIIS/CRSP70_N_sub"/>
</dbReference>
<name>A0ABQ8D8D2_BRANA</name>
<evidence type="ECO:0000313" key="7">
    <source>
        <dbReference type="Proteomes" id="UP000824890"/>
    </source>
</evidence>
<keyword evidence="2 3" id="KW-0539">Nucleus</keyword>
<dbReference type="CDD" id="cd02227">
    <property type="entry name" value="cupin_TM1112-like"/>
    <property type="match status" value="1"/>
</dbReference>